<dbReference type="Gene3D" id="3.10.129.10">
    <property type="entry name" value="Hotdog Thioesterase"/>
    <property type="match status" value="1"/>
</dbReference>
<dbReference type="FunFam" id="3.10.129.10:FF:000022">
    <property type="entry name" value="Phenylacetic acid degradation protein"/>
    <property type="match status" value="1"/>
</dbReference>
<feature type="domain" description="Thioesterase" evidence="3">
    <location>
        <begin position="61"/>
        <end position="135"/>
    </location>
</feature>
<evidence type="ECO:0000313" key="4">
    <source>
        <dbReference type="EMBL" id="SVA58433.1"/>
    </source>
</evidence>
<proteinExistence type="inferred from homology"/>
<evidence type="ECO:0000256" key="2">
    <source>
        <dbReference type="ARBA" id="ARBA00022801"/>
    </source>
</evidence>
<dbReference type="Pfam" id="PF03061">
    <property type="entry name" value="4HBT"/>
    <property type="match status" value="1"/>
</dbReference>
<protein>
    <recommendedName>
        <fullName evidence="3">Thioesterase domain-containing protein</fullName>
    </recommendedName>
</protein>
<dbReference type="InterPro" id="IPR003736">
    <property type="entry name" value="PAAI_dom"/>
</dbReference>
<dbReference type="InterPro" id="IPR052723">
    <property type="entry name" value="Acyl-CoA_thioesterase_PaaI"/>
</dbReference>
<dbReference type="AlphaFoldDB" id="A0A381X2J7"/>
<organism evidence="4">
    <name type="scientific">marine metagenome</name>
    <dbReference type="NCBI Taxonomy" id="408172"/>
    <lineage>
        <taxon>unclassified sequences</taxon>
        <taxon>metagenomes</taxon>
        <taxon>ecological metagenomes</taxon>
    </lineage>
</organism>
<sequence>MNREKLVLNTETAELALAEICSEHMHRDDRCSQMLGMTVDESRPGYARLNMRVREEMLNGHGNCHGGMIFTLADSAFAHACNTRNHVSVAVSCQVEFLVAVTAGQILIAEAVEQYLQGKNGVYDVRVKSSDGALVALFRGKSRAIGGVLVTEATVDTMT</sequence>
<dbReference type="CDD" id="cd03443">
    <property type="entry name" value="PaaI_thioesterase"/>
    <property type="match status" value="1"/>
</dbReference>
<dbReference type="PANTHER" id="PTHR42856">
    <property type="entry name" value="ACYL-COENZYME A THIOESTERASE PAAI"/>
    <property type="match status" value="1"/>
</dbReference>
<dbReference type="InterPro" id="IPR029069">
    <property type="entry name" value="HotDog_dom_sf"/>
</dbReference>
<dbReference type="SUPFAM" id="SSF54637">
    <property type="entry name" value="Thioesterase/thiol ester dehydrase-isomerase"/>
    <property type="match status" value="1"/>
</dbReference>
<dbReference type="InterPro" id="IPR011973">
    <property type="entry name" value="PaaD"/>
</dbReference>
<comment type="similarity">
    <text evidence="1">Belongs to the thioesterase PaaI family.</text>
</comment>
<accession>A0A381X2J7</accession>
<dbReference type="GO" id="GO:0016289">
    <property type="term" value="F:acyl-CoA hydrolase activity"/>
    <property type="evidence" value="ECO:0007669"/>
    <property type="project" value="TreeGrafter"/>
</dbReference>
<dbReference type="PANTHER" id="PTHR42856:SF1">
    <property type="entry name" value="ACYL-COENZYME A THIOESTERASE PAAI"/>
    <property type="match status" value="1"/>
</dbReference>
<dbReference type="NCBIfam" id="TIGR02286">
    <property type="entry name" value="PaaD"/>
    <property type="match status" value="1"/>
</dbReference>
<evidence type="ECO:0000259" key="3">
    <source>
        <dbReference type="Pfam" id="PF03061"/>
    </source>
</evidence>
<reference evidence="4" key="1">
    <citation type="submission" date="2018-05" db="EMBL/GenBank/DDBJ databases">
        <authorList>
            <person name="Lanie J.A."/>
            <person name="Ng W.-L."/>
            <person name="Kazmierczak K.M."/>
            <person name="Andrzejewski T.M."/>
            <person name="Davidsen T.M."/>
            <person name="Wayne K.J."/>
            <person name="Tettelin H."/>
            <person name="Glass J.I."/>
            <person name="Rusch D."/>
            <person name="Podicherti R."/>
            <person name="Tsui H.-C.T."/>
            <person name="Winkler M.E."/>
        </authorList>
    </citation>
    <scope>NUCLEOTIDE SEQUENCE</scope>
</reference>
<evidence type="ECO:0000256" key="1">
    <source>
        <dbReference type="ARBA" id="ARBA00008324"/>
    </source>
</evidence>
<keyword evidence="2" id="KW-0378">Hydrolase</keyword>
<name>A0A381X2J7_9ZZZZ</name>
<gene>
    <name evidence="4" type="ORF">METZ01_LOCUS111287</name>
</gene>
<dbReference type="EMBL" id="UINC01013542">
    <property type="protein sequence ID" value="SVA58433.1"/>
    <property type="molecule type" value="Genomic_DNA"/>
</dbReference>
<dbReference type="InterPro" id="IPR006683">
    <property type="entry name" value="Thioestr_dom"/>
</dbReference>
<dbReference type="NCBIfam" id="TIGR00369">
    <property type="entry name" value="unchar_dom_1"/>
    <property type="match status" value="1"/>
</dbReference>